<reference evidence="6 7" key="1">
    <citation type="submission" date="2018-12" db="EMBL/GenBank/DDBJ databases">
        <authorList>
            <consortium name="Pathogen Informatics"/>
        </authorList>
    </citation>
    <scope>NUCLEOTIDE SEQUENCE [LARGE SCALE GENOMIC DNA]</scope>
    <source>
        <strain evidence="6 7">NCTC11466</strain>
    </source>
</reference>
<evidence type="ECO:0000256" key="2">
    <source>
        <dbReference type="ARBA" id="ARBA00016314"/>
    </source>
</evidence>
<dbReference type="GO" id="GO:0051191">
    <property type="term" value="P:prosthetic group biosynthetic process"/>
    <property type="evidence" value="ECO:0007669"/>
    <property type="project" value="InterPro"/>
</dbReference>
<dbReference type="EMBL" id="LR134201">
    <property type="protein sequence ID" value="VEB99686.1"/>
    <property type="molecule type" value="Genomic_DNA"/>
</dbReference>
<evidence type="ECO:0000256" key="5">
    <source>
        <dbReference type="ARBA" id="ARBA00048574"/>
    </source>
</evidence>
<dbReference type="NCBIfam" id="NF002383">
    <property type="entry name" value="PRK01392.1"/>
    <property type="match status" value="1"/>
</dbReference>
<comment type="catalytic activity">
    <reaction evidence="5">
        <text>apo-[citrate lyase ACP] + 2'-(5''-triphospho-alpha-D-ribosyl)-3'-dephospho-CoA = holo-[citrate lyase ACP] + diphosphate</text>
        <dbReference type="Rhea" id="RHEA:16333"/>
        <dbReference type="Rhea" id="RHEA-COMP:10157"/>
        <dbReference type="Rhea" id="RHEA-COMP:10158"/>
        <dbReference type="ChEBI" id="CHEBI:29999"/>
        <dbReference type="ChEBI" id="CHEBI:33019"/>
        <dbReference type="ChEBI" id="CHEBI:61378"/>
        <dbReference type="ChEBI" id="CHEBI:82683"/>
        <dbReference type="EC" id="2.7.7.61"/>
    </reaction>
</comment>
<dbReference type="NCBIfam" id="TIGR03124">
    <property type="entry name" value="citrate_citX"/>
    <property type="match status" value="1"/>
</dbReference>
<dbReference type="InterPro" id="IPR005551">
    <property type="entry name" value="CitX"/>
</dbReference>
<dbReference type="AlphaFoldDB" id="A0A447V5C9"/>
<accession>A0A447V5C9</accession>
<name>A0A447V5C9_9ENTR</name>
<dbReference type="GO" id="GO:0050519">
    <property type="term" value="F:holo-citrate lyase synthase activity"/>
    <property type="evidence" value="ECO:0007669"/>
    <property type="project" value="UniProtKB-EC"/>
</dbReference>
<keyword evidence="7" id="KW-1185">Reference proteome</keyword>
<dbReference type="Pfam" id="PF03802">
    <property type="entry name" value="CitX"/>
    <property type="match status" value="1"/>
</dbReference>
<keyword evidence="4" id="KW-0548">Nucleotidyltransferase</keyword>
<keyword evidence="6" id="KW-0456">Lyase</keyword>
<evidence type="ECO:0000256" key="1">
    <source>
        <dbReference type="ARBA" id="ARBA00012524"/>
    </source>
</evidence>
<dbReference type="GO" id="GO:0016829">
    <property type="term" value="F:lyase activity"/>
    <property type="evidence" value="ECO:0007669"/>
    <property type="project" value="UniProtKB-KW"/>
</dbReference>
<evidence type="ECO:0000256" key="4">
    <source>
        <dbReference type="ARBA" id="ARBA00022695"/>
    </source>
</evidence>
<evidence type="ECO:0000256" key="3">
    <source>
        <dbReference type="ARBA" id="ARBA00022679"/>
    </source>
</evidence>
<sequence length="183" mass="20390">MPLYVTSATQRAVSLPEILASRDVRRARQQAWLSRRPATLISFTVVSPGPVKDSELTRRIFNHGIRALRRLAQAGGWEIRQQACFPLITGPEGLLAIAAPANQVKRAAIDLEQSHPLGRLWDIDVLDAEGHILSRKDFSLPPRECLLCQQEASCCARAQTHSLQDLTARMESLLNDADYASRR</sequence>
<keyword evidence="3" id="KW-0808">Transferase</keyword>
<dbReference type="KEGG" id="clap:NCTC11466_03332"/>
<evidence type="ECO:0000313" key="7">
    <source>
        <dbReference type="Proteomes" id="UP000274122"/>
    </source>
</evidence>
<dbReference type="OrthoDB" id="3196716at2"/>
<gene>
    <name evidence="6" type="ORF">NCTC11466_03332</name>
</gene>
<organism evidence="6 7">
    <name type="scientific">Cedecea lapagei</name>
    <dbReference type="NCBI Taxonomy" id="158823"/>
    <lineage>
        <taxon>Bacteria</taxon>
        <taxon>Pseudomonadati</taxon>
        <taxon>Pseudomonadota</taxon>
        <taxon>Gammaproteobacteria</taxon>
        <taxon>Enterobacterales</taxon>
        <taxon>Enterobacteriaceae</taxon>
        <taxon>Cedecea</taxon>
    </lineage>
</organism>
<proteinExistence type="predicted"/>
<dbReference type="Proteomes" id="UP000274122">
    <property type="component" value="Chromosome"/>
</dbReference>
<dbReference type="EC" id="2.7.7.61" evidence="1"/>
<evidence type="ECO:0000313" key="6">
    <source>
        <dbReference type="EMBL" id="VEB99686.1"/>
    </source>
</evidence>
<protein>
    <recommendedName>
        <fullName evidence="2">Apo-citrate lyase phosphoribosyl-dephospho-CoA transferase</fullName>
        <ecNumber evidence="1">2.7.7.61</ecNumber>
    </recommendedName>
</protein>
<dbReference type="RefSeq" id="WP_126357187.1">
    <property type="nucleotide sequence ID" value="NZ_LR134201.1"/>
</dbReference>